<evidence type="ECO:0000256" key="1">
    <source>
        <dbReference type="SAM" id="Phobius"/>
    </source>
</evidence>
<reference evidence="2 3" key="1">
    <citation type="journal article" date="2013" name="Genome Announc.">
        <title>Draft Genome Sequence of the Hydrogen- and Ethanol-Producing Bacterium Clostridium intestinale Strain URNW.</title>
        <authorList>
            <person name="Lal S."/>
            <person name="Ramachandran U."/>
            <person name="Zhang X."/>
            <person name="Sparling R."/>
            <person name="Levin D.B."/>
        </authorList>
    </citation>
    <scope>NUCLEOTIDE SEQUENCE [LARGE SCALE GENOMIC DNA]</scope>
    <source>
        <strain evidence="2 3">URNW</strain>
    </source>
</reference>
<dbReference type="PATRIC" id="fig|1294142.3.peg.4231"/>
<keyword evidence="1" id="KW-0472">Membrane</keyword>
<dbReference type="OrthoDB" id="1925681at2"/>
<name>U2NIJ7_9CLOT</name>
<keyword evidence="1" id="KW-1133">Transmembrane helix</keyword>
<keyword evidence="3" id="KW-1185">Reference proteome</keyword>
<comment type="caution">
    <text evidence="2">The sequence shown here is derived from an EMBL/GenBank/DDBJ whole genome shotgun (WGS) entry which is preliminary data.</text>
</comment>
<keyword evidence="1" id="KW-0812">Transmembrane</keyword>
<proteinExistence type="predicted"/>
<evidence type="ECO:0000313" key="2">
    <source>
        <dbReference type="EMBL" id="ERK28686.1"/>
    </source>
</evidence>
<dbReference type="EMBL" id="APJA01000032">
    <property type="protein sequence ID" value="ERK28686.1"/>
    <property type="molecule type" value="Genomic_DNA"/>
</dbReference>
<protein>
    <submittedName>
        <fullName evidence="2">Uncharacterized protein</fullName>
    </submittedName>
</protein>
<dbReference type="AlphaFoldDB" id="U2NIJ7"/>
<evidence type="ECO:0000313" key="3">
    <source>
        <dbReference type="Proteomes" id="UP000016721"/>
    </source>
</evidence>
<dbReference type="STRING" id="1294142.CINTURNW_4081"/>
<gene>
    <name evidence="2" type="ORF">CINTURNW_4081</name>
</gene>
<sequence length="148" mass="17631">MKIKKIVMMIIFLIIIIILIIKVKDFINNTNLYSNVLNSNWSIDLPKEYEEVYSSGDKESFLGDGKRYHVFKYHTDDINSCIDWSFNKDLKLESSVNDILKNLNVPEENMIDFNNEYKYFYKKESDSSKLYIIFMSDSYNVYILEDIQ</sequence>
<dbReference type="RefSeq" id="WP_021803962.1">
    <property type="nucleotide sequence ID" value="NZ_KI273145.1"/>
</dbReference>
<organism evidence="2 3">
    <name type="scientific">Clostridium intestinale URNW</name>
    <dbReference type="NCBI Taxonomy" id="1294142"/>
    <lineage>
        <taxon>Bacteria</taxon>
        <taxon>Bacillati</taxon>
        <taxon>Bacillota</taxon>
        <taxon>Clostridia</taxon>
        <taxon>Eubacteriales</taxon>
        <taxon>Clostridiaceae</taxon>
        <taxon>Clostridium</taxon>
    </lineage>
</organism>
<feature type="transmembrane region" description="Helical" evidence="1">
    <location>
        <begin position="6"/>
        <end position="23"/>
    </location>
</feature>
<dbReference type="eggNOG" id="ENOG5033A80">
    <property type="taxonomic scope" value="Bacteria"/>
</dbReference>
<accession>U2NIJ7</accession>
<dbReference type="Proteomes" id="UP000016721">
    <property type="component" value="Unassembled WGS sequence"/>
</dbReference>
<dbReference type="HOGENOM" id="CLU_1755669_0_0_9"/>